<feature type="transmembrane region" description="Helical" evidence="1">
    <location>
        <begin position="100"/>
        <end position="122"/>
    </location>
</feature>
<feature type="domain" description="Membrane iron-sulfur containing protein FtrD-like" evidence="2">
    <location>
        <begin position="309"/>
        <end position="413"/>
    </location>
</feature>
<dbReference type="InterPro" id="IPR018758">
    <property type="entry name" value="FtrD-like"/>
</dbReference>
<keyword evidence="1" id="KW-0472">Membrane</keyword>
<feature type="transmembrane region" description="Helical" evidence="1">
    <location>
        <begin position="59"/>
        <end position="80"/>
    </location>
</feature>
<feature type="transmembrane region" description="Helical" evidence="1">
    <location>
        <begin position="167"/>
        <end position="186"/>
    </location>
</feature>
<feature type="transmembrane region" description="Helical" evidence="1">
    <location>
        <begin position="261"/>
        <end position="282"/>
    </location>
</feature>
<keyword evidence="1" id="KW-0812">Transmembrane</keyword>
<name>A0AAE6ITB0_TREPH</name>
<organism evidence="3 4">
    <name type="scientific">Treponema phagedenis</name>
    <dbReference type="NCBI Taxonomy" id="162"/>
    <lineage>
        <taxon>Bacteria</taxon>
        <taxon>Pseudomonadati</taxon>
        <taxon>Spirochaetota</taxon>
        <taxon>Spirochaetia</taxon>
        <taxon>Spirochaetales</taxon>
        <taxon>Treponemataceae</taxon>
        <taxon>Treponema</taxon>
    </lineage>
</organism>
<gene>
    <name evidence="3" type="ORF">FUT82_07550</name>
</gene>
<feature type="transmembrane region" description="Helical" evidence="1">
    <location>
        <begin position="215"/>
        <end position="232"/>
    </location>
</feature>
<feature type="transmembrane region" description="Helical" evidence="1">
    <location>
        <begin position="29"/>
        <end position="47"/>
    </location>
</feature>
<dbReference type="EMBL" id="CP042817">
    <property type="protein sequence ID" value="QEJ97863.1"/>
    <property type="molecule type" value="Genomic_DNA"/>
</dbReference>
<evidence type="ECO:0000313" key="4">
    <source>
        <dbReference type="Proteomes" id="UP000323594"/>
    </source>
</evidence>
<dbReference type="Proteomes" id="UP000323594">
    <property type="component" value="Chromosome"/>
</dbReference>
<evidence type="ECO:0000259" key="2">
    <source>
        <dbReference type="Pfam" id="PF10080"/>
    </source>
</evidence>
<evidence type="ECO:0000313" key="3">
    <source>
        <dbReference type="EMBL" id="QEJ97863.1"/>
    </source>
</evidence>
<reference evidence="3 4" key="1">
    <citation type="submission" date="2019-08" db="EMBL/GenBank/DDBJ databases">
        <authorList>
            <person name="Kuhnert P."/>
        </authorList>
    </citation>
    <scope>NUCLEOTIDE SEQUENCE [LARGE SCALE GENOMIC DNA]</scope>
    <source>
        <strain evidence="3 4">B36.5</strain>
    </source>
</reference>
<feature type="transmembrane region" description="Helical" evidence="1">
    <location>
        <begin position="134"/>
        <end position="155"/>
    </location>
</feature>
<dbReference type="AlphaFoldDB" id="A0AAE6ITB0"/>
<keyword evidence="1" id="KW-1133">Transmembrane helix</keyword>
<evidence type="ECO:0000256" key="1">
    <source>
        <dbReference type="SAM" id="Phobius"/>
    </source>
</evidence>
<accession>A0AAE6ITB0</accession>
<dbReference type="RefSeq" id="WP_002694809.1">
    <property type="nucleotide sequence ID" value="NZ_CP042813.1"/>
</dbReference>
<dbReference type="Pfam" id="PF10080">
    <property type="entry name" value="FtrD-like"/>
    <property type="match status" value="1"/>
</dbReference>
<sequence length="414" mass="46702">MDSGIAFSLILAVIFAAYRTKNLLKKRIVISTSIVVGIIGSIISAILRSIPNYINRTRFAFWSMIPVVIGLVLLLILMIADKGLKKHFERLQENLFSAAVFVYTFGCFFYYLPPILTLPLTFVYYGESAVSTLVLFRVIGFTLGIVVMLLSALAVYKTLEKLSALELKITVIGSLCILGLTQAIVIVQRLYFLRIIPRSNFVFWLIAFVVNYDRYFVLGVTVFIAIASLILWKKNLHVTESYAHRAELRKLKATKRNARRWAKFLLALLLLDILSLTLVRYFSEREVPLSDPENYVIENGMAIIPLAELEDDKLHRYEYIAKEGSSKGIAMRFIAIKKSEGAYGVGLDACDICGPTGYFERKGEVICKLCDVVMNKGTIGFPGGCNPVPIPYIVHDEKIMIQIKDLEAEAHRFR</sequence>
<proteinExistence type="predicted"/>
<protein>
    <submittedName>
        <fullName evidence="3">DUF2318 domain-containing protein</fullName>
    </submittedName>
</protein>